<evidence type="ECO:0000256" key="1">
    <source>
        <dbReference type="ARBA" id="ARBA00023224"/>
    </source>
</evidence>
<dbReference type="Gene3D" id="1.10.287.950">
    <property type="entry name" value="Methyl-accepting chemotaxis protein"/>
    <property type="match status" value="1"/>
</dbReference>
<evidence type="ECO:0000256" key="2">
    <source>
        <dbReference type="ARBA" id="ARBA00029447"/>
    </source>
</evidence>
<evidence type="ECO:0000256" key="5">
    <source>
        <dbReference type="SAM" id="Phobius"/>
    </source>
</evidence>
<evidence type="ECO:0000313" key="9">
    <source>
        <dbReference type="Proteomes" id="UP000289200"/>
    </source>
</evidence>
<comment type="caution">
    <text evidence="8">The sequence shown here is derived from an EMBL/GenBank/DDBJ whole genome shotgun (WGS) entry which is preliminary data.</text>
</comment>
<feature type="transmembrane region" description="Helical" evidence="5">
    <location>
        <begin position="17"/>
        <end position="37"/>
    </location>
</feature>
<dbReference type="AlphaFoldDB" id="A0A3S4AYC3"/>
<comment type="similarity">
    <text evidence="2">Belongs to the methyl-accepting chemotaxis (MCP) protein family.</text>
</comment>
<evidence type="ECO:0000256" key="4">
    <source>
        <dbReference type="SAM" id="Coils"/>
    </source>
</evidence>
<sequence length="680" mass="70631">MALLDVRRAGLRVSIRAQLALVVVLFLVPLALLGLLFQEQSRKDISFAEKERDGVVYLGAVWPVLTGLIGAASETRGLEAARSATPTLDQVSRFDAAMDSHEAAAALRSGLAGIGWPGRRIIRDAGTEQTIAAARALLTKVADGSNLTLDPDIDSFYVMDVVTTKLPEVVDRLGSLLALLRAGREAAALGDDEKAELMIQLGGLGSATAGAAASLDSAIKGNPDGSIRRALEGPAKAFARASEAFQAESKRAAIAFRDDAQRRALDLAPLERLFGEAMQSADAFWRAGTAELDRLLAVRIQGFVSHLWTMLGIAAAVTVLALAAVVLIGLRLSRRLSLLRRAMRALAEGQSGAVAGLDQRDEIGDIAADAERAFADHEARVEALQRERQEAEVAAASRRRDEMNALADRFQAAVGDIVGEVSAAAGRLESTAAALTRTADLTRHNAATVETASTQAAAGVQAVTSATDRMGSSIAEIARQVQASSRIAEEAVRQAETTDARIATLSQAAARIGDVVALITAIAEQTNLLALNATIEAARAGEAGKGFAVVAQEVKALAAQTGKATGDIAAQIAEMQQATQDSVGAIKAISGTIGRIAETAAAIAGSMDEQRTATSEITHHIRQAATGTGRVVETIAVVSRGAEDTGAASGDVQGAAGQLAADSDSLRAEVDRFLATVRAA</sequence>
<dbReference type="EMBL" id="UWOC01000018">
    <property type="protein sequence ID" value="VCU07211.1"/>
    <property type="molecule type" value="Genomic_DNA"/>
</dbReference>
<dbReference type="InterPro" id="IPR004089">
    <property type="entry name" value="MCPsignal_dom"/>
</dbReference>
<dbReference type="SMART" id="SM00283">
    <property type="entry name" value="MA"/>
    <property type="match status" value="1"/>
</dbReference>
<evidence type="ECO:0000259" key="7">
    <source>
        <dbReference type="PROSITE" id="PS50885"/>
    </source>
</evidence>
<dbReference type="PROSITE" id="PS50885">
    <property type="entry name" value="HAMP"/>
    <property type="match status" value="1"/>
</dbReference>
<keyword evidence="5" id="KW-1133">Transmembrane helix</keyword>
<name>A0A3S4AYC3_9BRAD</name>
<dbReference type="GO" id="GO:0007165">
    <property type="term" value="P:signal transduction"/>
    <property type="evidence" value="ECO:0007669"/>
    <property type="project" value="UniProtKB-KW"/>
</dbReference>
<keyword evidence="4" id="KW-0175">Coiled coil</keyword>
<reference evidence="9" key="1">
    <citation type="submission" date="2018-10" db="EMBL/GenBank/DDBJ databases">
        <authorList>
            <person name="Peiro R."/>
            <person name="Begona"/>
            <person name="Cbmso G."/>
            <person name="Lopez M."/>
            <person name="Gonzalez S."/>
            <person name="Sacristan E."/>
            <person name="Castillo E."/>
        </authorList>
    </citation>
    <scope>NUCLEOTIDE SEQUENCE [LARGE SCALE GENOMIC DNA]</scope>
</reference>
<dbReference type="PANTHER" id="PTHR32089:SF112">
    <property type="entry name" value="LYSOZYME-LIKE PROTEIN-RELATED"/>
    <property type="match status" value="1"/>
</dbReference>
<keyword evidence="9" id="KW-1185">Reference proteome</keyword>
<gene>
    <name evidence="8" type="primary">mcp4_2</name>
    <name evidence="8" type="ORF">RHODGE_RHODGE_00317</name>
</gene>
<keyword evidence="1 3" id="KW-0807">Transducer</keyword>
<dbReference type="InterPro" id="IPR003660">
    <property type="entry name" value="HAMP_dom"/>
</dbReference>
<dbReference type="GO" id="GO:0016020">
    <property type="term" value="C:membrane"/>
    <property type="evidence" value="ECO:0007669"/>
    <property type="project" value="InterPro"/>
</dbReference>
<protein>
    <submittedName>
        <fullName evidence="8">Methyl-accepting chemotaxis protein 4</fullName>
    </submittedName>
</protein>
<accession>A0A3S4AYC3</accession>
<evidence type="ECO:0000313" key="8">
    <source>
        <dbReference type="EMBL" id="VCU07211.1"/>
    </source>
</evidence>
<dbReference type="Pfam" id="PF00015">
    <property type="entry name" value="MCPsignal"/>
    <property type="match status" value="1"/>
</dbReference>
<dbReference type="PROSITE" id="PS50111">
    <property type="entry name" value="CHEMOTAXIS_TRANSDUC_2"/>
    <property type="match status" value="1"/>
</dbReference>
<dbReference type="PANTHER" id="PTHR32089">
    <property type="entry name" value="METHYL-ACCEPTING CHEMOTAXIS PROTEIN MCPB"/>
    <property type="match status" value="1"/>
</dbReference>
<dbReference type="Proteomes" id="UP000289200">
    <property type="component" value="Unassembled WGS sequence"/>
</dbReference>
<dbReference type="SUPFAM" id="SSF58104">
    <property type="entry name" value="Methyl-accepting chemotaxis protein (MCP) signaling domain"/>
    <property type="match status" value="1"/>
</dbReference>
<keyword evidence="5" id="KW-0472">Membrane</keyword>
<organism evidence="8 9">
    <name type="scientific">Rhodoplanes serenus</name>
    <dbReference type="NCBI Taxonomy" id="200615"/>
    <lineage>
        <taxon>Bacteria</taxon>
        <taxon>Pseudomonadati</taxon>
        <taxon>Pseudomonadota</taxon>
        <taxon>Alphaproteobacteria</taxon>
        <taxon>Hyphomicrobiales</taxon>
        <taxon>Nitrobacteraceae</taxon>
        <taxon>Rhodoplanes</taxon>
    </lineage>
</organism>
<evidence type="ECO:0000256" key="3">
    <source>
        <dbReference type="PROSITE-ProRule" id="PRU00284"/>
    </source>
</evidence>
<feature type="domain" description="HAMP" evidence="7">
    <location>
        <begin position="330"/>
        <end position="382"/>
    </location>
</feature>
<proteinExistence type="inferred from homology"/>
<feature type="domain" description="Methyl-accepting transducer" evidence="6">
    <location>
        <begin position="424"/>
        <end position="660"/>
    </location>
</feature>
<keyword evidence="5" id="KW-0812">Transmembrane</keyword>
<evidence type="ECO:0000259" key="6">
    <source>
        <dbReference type="PROSITE" id="PS50111"/>
    </source>
</evidence>
<dbReference type="Gene3D" id="6.10.340.10">
    <property type="match status" value="1"/>
</dbReference>
<feature type="transmembrane region" description="Helical" evidence="5">
    <location>
        <begin position="307"/>
        <end position="330"/>
    </location>
</feature>
<feature type="coiled-coil region" evidence="4">
    <location>
        <begin position="367"/>
        <end position="406"/>
    </location>
</feature>